<gene>
    <name evidence="2" type="ORF">nattely_86</name>
</gene>
<feature type="transmembrane region" description="Helical" evidence="1">
    <location>
        <begin position="44"/>
        <end position="62"/>
    </location>
</feature>
<keyword evidence="3" id="KW-1185">Reference proteome</keyword>
<keyword evidence="1" id="KW-0812">Transmembrane</keyword>
<feature type="transmembrane region" description="Helical" evidence="1">
    <location>
        <begin position="6"/>
        <end position="23"/>
    </location>
</feature>
<reference evidence="3" key="1">
    <citation type="submission" date="2020-02" db="EMBL/GenBank/DDBJ databases">
        <authorList>
            <person name="Olsen N.S."/>
            <person name="Forero-Junco L."/>
            <person name="Kot W."/>
            <person name="Hansen L.H."/>
        </authorList>
    </citation>
    <scope>NUCLEOTIDE SEQUENCE [LARGE SCALE GENOMIC DNA]</scope>
</reference>
<dbReference type="EMBL" id="MT119360">
    <property type="protein sequence ID" value="QIQ66253.1"/>
    <property type="molecule type" value="Genomic_DNA"/>
</dbReference>
<proteinExistence type="predicted"/>
<accession>A0A6G9LKU7</accession>
<evidence type="ECO:0000313" key="3">
    <source>
        <dbReference type="Proteomes" id="UP000501773"/>
    </source>
</evidence>
<protein>
    <submittedName>
        <fullName evidence="2">Uncharacterized protein</fullName>
    </submittedName>
</protein>
<keyword evidence="1" id="KW-1133">Transmembrane helix</keyword>
<evidence type="ECO:0000256" key="1">
    <source>
        <dbReference type="SAM" id="Phobius"/>
    </source>
</evidence>
<name>A0A6G9LKU7_9CAUD</name>
<sequence length="69" mass="8263">MILKSFLITVCIFLFVGLIIGLVEGYDRLQRYIKWRWNFDIGPWFLFLIIFLGFWFLIYGIVQSGGFTF</sequence>
<dbReference type="Proteomes" id="UP000501773">
    <property type="component" value="Segment"/>
</dbReference>
<keyword evidence="1" id="KW-0472">Membrane</keyword>
<organism evidence="2 3">
    <name type="scientific">Enterococcus phage nattely</name>
    <dbReference type="NCBI Taxonomy" id="2719593"/>
    <lineage>
        <taxon>Viruses</taxon>
        <taxon>Duplodnaviria</taxon>
        <taxon>Heunggongvirae</taxon>
        <taxon>Uroviricota</taxon>
        <taxon>Caudoviricetes</taxon>
        <taxon>Andrewesvirinae</taxon>
        <taxon>Vipetofemvirus</taxon>
        <taxon>Vipetofemvirus nattely</taxon>
    </lineage>
</organism>
<evidence type="ECO:0000313" key="2">
    <source>
        <dbReference type="EMBL" id="QIQ66253.1"/>
    </source>
</evidence>